<protein>
    <submittedName>
        <fullName evidence="2">Uncharacterized protein</fullName>
    </submittedName>
</protein>
<dbReference type="AlphaFoldDB" id="A0A5B6X3B3"/>
<evidence type="ECO:0000313" key="2">
    <source>
        <dbReference type="EMBL" id="KAA3488233.1"/>
    </source>
</evidence>
<organism evidence="2 3">
    <name type="scientific">Gossypium australe</name>
    <dbReference type="NCBI Taxonomy" id="47621"/>
    <lineage>
        <taxon>Eukaryota</taxon>
        <taxon>Viridiplantae</taxon>
        <taxon>Streptophyta</taxon>
        <taxon>Embryophyta</taxon>
        <taxon>Tracheophyta</taxon>
        <taxon>Spermatophyta</taxon>
        <taxon>Magnoliopsida</taxon>
        <taxon>eudicotyledons</taxon>
        <taxon>Gunneridae</taxon>
        <taxon>Pentapetalae</taxon>
        <taxon>rosids</taxon>
        <taxon>malvids</taxon>
        <taxon>Malvales</taxon>
        <taxon>Malvaceae</taxon>
        <taxon>Malvoideae</taxon>
        <taxon>Gossypium</taxon>
    </lineage>
</organism>
<gene>
    <name evidence="2" type="ORF">EPI10_032004</name>
</gene>
<evidence type="ECO:0000256" key="1">
    <source>
        <dbReference type="SAM" id="MobiDB-lite"/>
    </source>
</evidence>
<keyword evidence="3" id="KW-1185">Reference proteome</keyword>
<accession>A0A5B6X3B3</accession>
<reference evidence="3" key="1">
    <citation type="journal article" date="2019" name="Plant Biotechnol. J.">
        <title>Genome sequencing of the Australian wild diploid species Gossypium australe highlights disease resistance and delayed gland morphogenesis.</title>
        <authorList>
            <person name="Cai Y."/>
            <person name="Cai X."/>
            <person name="Wang Q."/>
            <person name="Wang P."/>
            <person name="Zhang Y."/>
            <person name="Cai C."/>
            <person name="Xu Y."/>
            <person name="Wang K."/>
            <person name="Zhou Z."/>
            <person name="Wang C."/>
            <person name="Geng S."/>
            <person name="Li B."/>
            <person name="Dong Q."/>
            <person name="Hou Y."/>
            <person name="Wang H."/>
            <person name="Ai P."/>
            <person name="Liu Z."/>
            <person name="Yi F."/>
            <person name="Sun M."/>
            <person name="An G."/>
            <person name="Cheng J."/>
            <person name="Zhang Y."/>
            <person name="Shi Q."/>
            <person name="Xie Y."/>
            <person name="Shi X."/>
            <person name="Chang Y."/>
            <person name="Huang F."/>
            <person name="Chen Y."/>
            <person name="Hong S."/>
            <person name="Mi L."/>
            <person name="Sun Q."/>
            <person name="Zhang L."/>
            <person name="Zhou B."/>
            <person name="Peng R."/>
            <person name="Zhang X."/>
            <person name="Liu F."/>
        </authorList>
    </citation>
    <scope>NUCLEOTIDE SEQUENCE [LARGE SCALE GENOMIC DNA]</scope>
    <source>
        <strain evidence="3">cv. PA1801</strain>
    </source>
</reference>
<dbReference type="Proteomes" id="UP000325315">
    <property type="component" value="Unassembled WGS sequence"/>
</dbReference>
<proteinExistence type="predicted"/>
<feature type="region of interest" description="Disordered" evidence="1">
    <location>
        <begin position="147"/>
        <end position="175"/>
    </location>
</feature>
<evidence type="ECO:0000313" key="3">
    <source>
        <dbReference type="Proteomes" id="UP000325315"/>
    </source>
</evidence>
<dbReference type="EMBL" id="SMMG02000001">
    <property type="protein sequence ID" value="KAA3488233.1"/>
    <property type="molecule type" value="Genomic_DNA"/>
</dbReference>
<sequence length="175" mass="19822">MSRVHEFDTLTSLDNSLANLKTSHVYTMEMDTCLKTTHQTQSLFITWVVRIRIEVDQESSQTSIILHGETTKISHRVMNELANNTYMQSIPKLTQQVQNLPPTKPSNILENFFEDLHRENNALIQGQTATLENLENQVGQLANELRSNPQGVVPSNIENPPLVESSNNLEKLLKA</sequence>
<comment type="caution">
    <text evidence="2">The sequence shown here is derived from an EMBL/GenBank/DDBJ whole genome shotgun (WGS) entry which is preliminary data.</text>
</comment>
<name>A0A5B6X3B3_9ROSI</name>
<dbReference type="OrthoDB" id="1750494at2759"/>